<evidence type="ECO:0000313" key="2">
    <source>
        <dbReference type="EMBL" id="MEN3539276.1"/>
    </source>
</evidence>
<evidence type="ECO:0008006" key="4">
    <source>
        <dbReference type="Google" id="ProtNLM"/>
    </source>
</evidence>
<gene>
    <name evidence="2" type="ORF">AAH991_29475</name>
</gene>
<dbReference type="RefSeq" id="WP_346229180.1">
    <property type="nucleotide sequence ID" value="NZ_JBDJAW010000031.1"/>
</dbReference>
<organism evidence="2 3">
    <name type="scientific">Microbispora maris</name>
    <dbReference type="NCBI Taxonomy" id="3144104"/>
    <lineage>
        <taxon>Bacteria</taxon>
        <taxon>Bacillati</taxon>
        <taxon>Actinomycetota</taxon>
        <taxon>Actinomycetes</taxon>
        <taxon>Streptosporangiales</taxon>
        <taxon>Streptosporangiaceae</taxon>
        <taxon>Microbispora</taxon>
    </lineage>
</organism>
<keyword evidence="3" id="KW-1185">Reference proteome</keyword>
<evidence type="ECO:0000256" key="1">
    <source>
        <dbReference type="SAM" id="SignalP"/>
    </source>
</evidence>
<feature type="signal peptide" evidence="1">
    <location>
        <begin position="1"/>
        <end position="34"/>
    </location>
</feature>
<comment type="caution">
    <text evidence="2">The sequence shown here is derived from an EMBL/GenBank/DDBJ whole genome shotgun (WGS) entry which is preliminary data.</text>
</comment>
<dbReference type="PROSITE" id="PS51318">
    <property type="entry name" value="TAT"/>
    <property type="match status" value="1"/>
</dbReference>
<sequence>MFAVNSARRVLALGAALVTTGVLSVALAPAPATASTVTLQATIDCSNYNSFGDTRDWYPIGPSVSASPYGTGGAGTVVAVPATHAWQITHTLPSGTTSVGASGMCSEGHQYDFLGSTASISIPAGVTTVTATWSCSTAPVYPGPWMTNCSVQSVSYS</sequence>
<reference evidence="2 3" key="1">
    <citation type="submission" date="2024-05" db="EMBL/GenBank/DDBJ databases">
        <title>Microbispora sp.ZYX-F-249.</title>
        <authorList>
            <person name="Xie H."/>
        </authorList>
    </citation>
    <scope>NUCLEOTIDE SEQUENCE [LARGE SCALE GENOMIC DNA]</scope>
    <source>
        <strain evidence="2 3">ZYX-F-249</strain>
    </source>
</reference>
<protein>
    <recommendedName>
        <fullName evidence="4">Ig-like domain-containing protein</fullName>
    </recommendedName>
</protein>
<keyword evidence="1" id="KW-0732">Signal</keyword>
<proteinExistence type="predicted"/>
<dbReference type="EMBL" id="JBDJAW010000031">
    <property type="protein sequence ID" value="MEN3539276.1"/>
    <property type="molecule type" value="Genomic_DNA"/>
</dbReference>
<feature type="chain" id="PRO_5045334548" description="Ig-like domain-containing protein" evidence="1">
    <location>
        <begin position="35"/>
        <end position="157"/>
    </location>
</feature>
<name>A0ABV0AYD3_9ACTN</name>
<dbReference type="InterPro" id="IPR006311">
    <property type="entry name" value="TAT_signal"/>
</dbReference>
<accession>A0ABV0AYD3</accession>
<dbReference type="Proteomes" id="UP001447516">
    <property type="component" value="Unassembled WGS sequence"/>
</dbReference>
<evidence type="ECO:0000313" key="3">
    <source>
        <dbReference type="Proteomes" id="UP001447516"/>
    </source>
</evidence>